<protein>
    <submittedName>
        <fullName evidence="2">Replication initiation factor</fullName>
    </submittedName>
</protein>
<evidence type="ECO:0000313" key="3">
    <source>
        <dbReference type="Proteomes" id="UP000012164"/>
    </source>
</evidence>
<evidence type="ECO:0000259" key="1">
    <source>
        <dbReference type="Pfam" id="PF02486"/>
    </source>
</evidence>
<dbReference type="Proteomes" id="UP000012164">
    <property type="component" value="Unassembled WGS sequence"/>
</dbReference>
<proteinExistence type="predicted"/>
<dbReference type="GO" id="GO:0003743">
    <property type="term" value="F:translation initiation factor activity"/>
    <property type="evidence" value="ECO:0007669"/>
    <property type="project" value="UniProtKB-KW"/>
</dbReference>
<dbReference type="AlphaFoldDB" id="A0A0F6IIT3"/>
<dbReference type="InterPro" id="IPR003491">
    <property type="entry name" value="REP-like_C"/>
</dbReference>
<evidence type="ECO:0000313" key="2">
    <source>
        <dbReference type="EMBL" id="EMJ37958.1"/>
    </source>
</evidence>
<dbReference type="Pfam" id="PF02486">
    <property type="entry name" value="Rep_trans"/>
    <property type="match status" value="1"/>
</dbReference>
<comment type="caution">
    <text evidence="2">The sequence shown here is derived from an EMBL/GenBank/DDBJ whole genome shotgun (WGS) entry which is preliminary data.</text>
</comment>
<keyword evidence="2" id="KW-0648">Protein biosynthesis</keyword>
<name>A0A0F6IIT3_LEPIR</name>
<gene>
    <name evidence="2" type="ORF">LEP1GSC079_1798</name>
</gene>
<organism evidence="2 3">
    <name type="scientific">Leptospira interrogans str. FPW1039</name>
    <dbReference type="NCBI Taxonomy" id="1193040"/>
    <lineage>
        <taxon>Bacteria</taxon>
        <taxon>Pseudomonadati</taxon>
        <taxon>Spirochaetota</taxon>
        <taxon>Spirochaetia</taxon>
        <taxon>Leptospirales</taxon>
        <taxon>Leptospiraceae</taxon>
        <taxon>Leptospira</taxon>
    </lineage>
</organism>
<accession>A0A0F6IIT3</accession>
<dbReference type="EMBL" id="AKWR02000057">
    <property type="protein sequence ID" value="EMJ37958.1"/>
    <property type="molecule type" value="Genomic_DNA"/>
</dbReference>
<feature type="domain" description="Replication initiation protein-like C-terminal" evidence="1">
    <location>
        <begin position="41"/>
        <end position="218"/>
    </location>
</feature>
<keyword evidence="2" id="KW-0396">Initiation factor</keyword>
<sequence>MVGLDPNRPENRIHVSLSAKALSVLQFTADDLISQIFAIDGKFSRIDIAKDDYDGLLNITNLEDKFAIDEVRTRFKTSNRMRSRKRGSGIIGDTLYLGSRDSESFCRIYDKQLQTNSEGSWIRVEIEFKGKKAHVIGRAIALGIFNADNLILGYIEFIDSTHQKKQNCLRSPFWDKFLNFGQKERITLPKYERGLEEIADWVQDQTTGALGLIARTKGIEEIQRLILIGLEKAQKSKRYQKIESDFWHWQQMQAKKDAESKIDAGI</sequence>
<reference evidence="2 3" key="1">
    <citation type="submission" date="2013-01" db="EMBL/GenBank/DDBJ databases">
        <authorList>
            <person name="Harkins D.M."/>
            <person name="Durkin A.S."/>
            <person name="Brinkac L.M."/>
            <person name="Haft D.H."/>
            <person name="Selengut J.D."/>
            <person name="Sanka R."/>
            <person name="DePew J."/>
            <person name="Purushe J."/>
            <person name="Peacock S.J."/>
            <person name="Thaipadungpanit J."/>
            <person name="Wuthiekanun V.W."/>
            <person name="Day N.P."/>
            <person name="Vinetz J.M."/>
            <person name="Sutton G.G."/>
            <person name="Nierman W.C."/>
            <person name="Fouts D.E."/>
        </authorList>
    </citation>
    <scope>NUCLEOTIDE SEQUENCE [LARGE SCALE GENOMIC DNA]</scope>
    <source>
        <strain evidence="2 3">FPW1039</strain>
    </source>
</reference>